<reference evidence="2" key="1">
    <citation type="journal article" date="2016" name="Nat. Biotechnol.">
        <title>Sequencing wild and cultivated cassava and related species reveals extensive interspecific hybridization and genetic diversity.</title>
        <authorList>
            <person name="Bredeson J.V."/>
            <person name="Lyons J.B."/>
            <person name="Prochnik S.E."/>
            <person name="Wu G.A."/>
            <person name="Ha C.M."/>
            <person name="Edsinger-Gonzales E."/>
            <person name="Grimwood J."/>
            <person name="Schmutz J."/>
            <person name="Rabbi I.Y."/>
            <person name="Egesi C."/>
            <person name="Nauluvula P."/>
            <person name="Lebot V."/>
            <person name="Ndunguru J."/>
            <person name="Mkamilo G."/>
            <person name="Bart R.S."/>
            <person name="Setter T.L."/>
            <person name="Gleadow R.M."/>
            <person name="Kulakow P."/>
            <person name="Ferguson M.E."/>
            <person name="Rounsley S."/>
            <person name="Rokhsar D.S."/>
        </authorList>
    </citation>
    <scope>NUCLEOTIDE SEQUENCE [LARGE SCALE GENOMIC DNA]</scope>
    <source>
        <strain evidence="2">cv. AM560-2</strain>
    </source>
</reference>
<accession>A0A2C9W9Q9</accession>
<evidence type="ECO:0000313" key="1">
    <source>
        <dbReference type="EMBL" id="OAY56335.1"/>
    </source>
</evidence>
<gene>
    <name evidence="1" type="ORF">MANES_02G008000v8</name>
</gene>
<dbReference type="Gramene" id="Manes.02G008000.3.v8.1">
    <property type="protein sequence ID" value="Manes.02G008000.3.v8.1.CDS.1"/>
    <property type="gene ID" value="Manes.02G008000.v8.1"/>
</dbReference>
<dbReference type="OrthoDB" id="1916282at2759"/>
<dbReference type="PANTHER" id="PTHR33148:SF33">
    <property type="entry name" value="DUF4228 DOMAIN PROTEIN"/>
    <property type="match status" value="1"/>
</dbReference>
<dbReference type="PANTHER" id="PTHR33148">
    <property type="entry name" value="PLASTID MOVEMENT IMPAIRED PROTEIN-RELATED"/>
    <property type="match status" value="1"/>
</dbReference>
<evidence type="ECO:0000313" key="2">
    <source>
        <dbReference type="Proteomes" id="UP000091857"/>
    </source>
</evidence>
<dbReference type="Proteomes" id="UP000091857">
    <property type="component" value="Chromosome 2"/>
</dbReference>
<dbReference type="AlphaFoldDB" id="A0A2C9W9Q9"/>
<keyword evidence="2" id="KW-1185">Reference proteome</keyword>
<comment type="caution">
    <text evidence="1">The sequence shown here is derived from an EMBL/GenBank/DDBJ whole genome shotgun (WGS) entry which is preliminary data.</text>
</comment>
<dbReference type="Pfam" id="PF14009">
    <property type="entry name" value="PADRE"/>
    <property type="match status" value="1"/>
</dbReference>
<name>A0A2C9W9Q9_MANES</name>
<dbReference type="OMA" id="ECSHSIR"/>
<sequence>MGNCSVKGVTEDCPNDIRIFTDSDRIIGLKGPKLAKDVLDGYPGYGIFRQGNASSPLSSYEYLIGGQFYYLLPLQEMPMPVGVSRKQRTRFLDGFESPKISYAAPLVDLEGAEENGPAVKVLPSQGDGVWKVKLVINPKQLEEILSEQGNTEALIEKMRMAASSATLEPRRSKSSWGLAWKPCLSSVF</sequence>
<organism evidence="1 2">
    <name type="scientific">Manihot esculenta</name>
    <name type="common">Cassava</name>
    <name type="synonym">Jatropha manihot</name>
    <dbReference type="NCBI Taxonomy" id="3983"/>
    <lineage>
        <taxon>Eukaryota</taxon>
        <taxon>Viridiplantae</taxon>
        <taxon>Streptophyta</taxon>
        <taxon>Embryophyta</taxon>
        <taxon>Tracheophyta</taxon>
        <taxon>Spermatophyta</taxon>
        <taxon>Magnoliopsida</taxon>
        <taxon>eudicotyledons</taxon>
        <taxon>Gunneridae</taxon>
        <taxon>Pentapetalae</taxon>
        <taxon>rosids</taxon>
        <taxon>fabids</taxon>
        <taxon>Malpighiales</taxon>
        <taxon>Euphorbiaceae</taxon>
        <taxon>Crotonoideae</taxon>
        <taxon>Manihoteae</taxon>
        <taxon>Manihot</taxon>
    </lineage>
</organism>
<proteinExistence type="predicted"/>
<dbReference type="EMBL" id="CM004388">
    <property type="protein sequence ID" value="OAY56335.1"/>
    <property type="molecule type" value="Genomic_DNA"/>
</dbReference>
<protein>
    <submittedName>
        <fullName evidence="1">Uncharacterized protein</fullName>
    </submittedName>
</protein>
<dbReference type="InterPro" id="IPR025322">
    <property type="entry name" value="PADRE_dom"/>
</dbReference>